<reference evidence="1" key="1">
    <citation type="journal article" date="2015" name="Nature">
        <title>Complex archaea that bridge the gap between prokaryotes and eukaryotes.</title>
        <authorList>
            <person name="Spang A."/>
            <person name="Saw J.H."/>
            <person name="Jorgensen S.L."/>
            <person name="Zaremba-Niedzwiedzka K."/>
            <person name="Martijn J."/>
            <person name="Lind A.E."/>
            <person name="van Eijk R."/>
            <person name="Schleper C."/>
            <person name="Guy L."/>
            <person name="Ettema T.J."/>
        </authorList>
    </citation>
    <scope>NUCLEOTIDE SEQUENCE</scope>
</reference>
<dbReference type="AlphaFoldDB" id="A0A0F9NHI1"/>
<organism evidence="1">
    <name type="scientific">marine sediment metagenome</name>
    <dbReference type="NCBI Taxonomy" id="412755"/>
    <lineage>
        <taxon>unclassified sequences</taxon>
        <taxon>metagenomes</taxon>
        <taxon>ecological metagenomes</taxon>
    </lineage>
</organism>
<sequence>MSKKKKQKGLFQKPTYKKYSKIISFKNPVEAKKSSKKLEIEFINSKTNAKKLRIAKVAQYSANRAKATVKRKNLSRAEKSEYRKISTIYNNSAILFFKEYDYYKNKK</sequence>
<gene>
    <name evidence="1" type="ORF">LCGC14_1336210</name>
</gene>
<name>A0A0F9NHI1_9ZZZZ</name>
<proteinExistence type="predicted"/>
<evidence type="ECO:0000313" key="1">
    <source>
        <dbReference type="EMBL" id="KKM80797.1"/>
    </source>
</evidence>
<dbReference type="EMBL" id="LAZR01008126">
    <property type="protein sequence ID" value="KKM80797.1"/>
    <property type="molecule type" value="Genomic_DNA"/>
</dbReference>
<protein>
    <submittedName>
        <fullName evidence="1">Uncharacterized protein</fullName>
    </submittedName>
</protein>
<comment type="caution">
    <text evidence="1">The sequence shown here is derived from an EMBL/GenBank/DDBJ whole genome shotgun (WGS) entry which is preliminary data.</text>
</comment>
<accession>A0A0F9NHI1</accession>